<evidence type="ECO:0000256" key="11">
    <source>
        <dbReference type="SAM" id="Phobius"/>
    </source>
</evidence>
<dbReference type="InterPro" id="IPR001967">
    <property type="entry name" value="Peptidase_S11_N"/>
</dbReference>
<keyword evidence="5" id="KW-0573">Peptidoglycan synthesis</keyword>
<dbReference type="InterPro" id="IPR012338">
    <property type="entry name" value="Beta-lactam/transpept-like"/>
</dbReference>
<proteinExistence type="inferred from homology"/>
<feature type="binding site" evidence="8">
    <location>
        <position position="291"/>
    </location>
    <ligand>
        <name>substrate</name>
    </ligand>
</feature>
<dbReference type="InterPro" id="IPR018044">
    <property type="entry name" value="Peptidase_S11"/>
</dbReference>
<evidence type="ECO:0000256" key="9">
    <source>
        <dbReference type="RuleBase" id="RU004016"/>
    </source>
</evidence>
<dbReference type="Proteomes" id="UP000465360">
    <property type="component" value="Unassembled WGS sequence"/>
</dbReference>
<keyword evidence="6" id="KW-0961">Cell wall biogenesis/degradation</keyword>
<evidence type="ECO:0000256" key="5">
    <source>
        <dbReference type="ARBA" id="ARBA00022984"/>
    </source>
</evidence>
<gene>
    <name evidence="13" type="primary">dacB1</name>
    <name evidence="13" type="ORF">MBOU_08860</name>
</gene>
<feature type="domain" description="Peptidase S11 D-alanyl-D-alanine carboxypeptidase A N-terminal" evidence="12">
    <location>
        <begin position="98"/>
        <end position="319"/>
    </location>
</feature>
<feature type="active site" description="Proton acceptor" evidence="7">
    <location>
        <position position="133"/>
    </location>
</feature>
<keyword evidence="4" id="KW-0133">Cell shape</keyword>
<dbReference type="PANTHER" id="PTHR21581">
    <property type="entry name" value="D-ALANYL-D-ALANINE CARBOXYPEPTIDASE"/>
    <property type="match status" value="1"/>
</dbReference>
<sequence>MLFSRSLSRGAGLAAAAFLLAGPVTLGMPIALADPTPVANGSSTNCPYRVTTPPAVDSSEVPQAGDPPLPLAVPATPVGGSALGGCGIITAPDTPPVPNDISAEAWLVADLDSGAVIAAKDPHGRHRPASIIKVLVAMATINTFNLNKTVEGTEDDEAAEGTQVGVGPGGTYTINQLLHGLMMHSGNDAAHALARQLGGMEAALEKLNVLAAKLGGRDTRVATPSGLDGPGMSTSAYDMALFYRYAWKNPVFADIVATRTFDFPGHGDHPGYELENDNKLLYNYPGAMGGKTGYTDDAGQTFVGAANRNGRRLVAVLLHGTRLPIPPWEQAAHLLDYGFSTPPGTQIGSLVEPDPSLLPGKPNPADRQATDPQAAGLMSPADALPVRVGVAVIGAIVVFALILVARSMNRRAQY</sequence>
<dbReference type="PANTHER" id="PTHR21581:SF33">
    <property type="entry name" value="D-ALANYL-D-ALANINE CARBOXYPEPTIDASE DACB"/>
    <property type="match status" value="1"/>
</dbReference>
<evidence type="ECO:0000313" key="13">
    <source>
        <dbReference type="EMBL" id="GFG88844.1"/>
    </source>
</evidence>
<dbReference type="GO" id="GO:0008360">
    <property type="term" value="P:regulation of cell shape"/>
    <property type="evidence" value="ECO:0007669"/>
    <property type="project" value="UniProtKB-KW"/>
</dbReference>
<keyword evidence="11" id="KW-0812">Transmembrane</keyword>
<keyword evidence="13" id="KW-0121">Carboxypeptidase</keyword>
<organism evidence="13 14">
    <name type="scientific">Mycobacterium bourgelatii</name>
    <dbReference type="NCBI Taxonomy" id="1273442"/>
    <lineage>
        <taxon>Bacteria</taxon>
        <taxon>Bacillati</taxon>
        <taxon>Actinomycetota</taxon>
        <taxon>Actinomycetes</taxon>
        <taxon>Mycobacteriales</taxon>
        <taxon>Mycobacteriaceae</taxon>
        <taxon>Mycobacterium</taxon>
    </lineage>
</organism>
<evidence type="ECO:0000259" key="12">
    <source>
        <dbReference type="Pfam" id="PF00768"/>
    </source>
</evidence>
<dbReference type="GO" id="GO:0009002">
    <property type="term" value="F:serine-type D-Ala-D-Ala carboxypeptidase activity"/>
    <property type="evidence" value="ECO:0007669"/>
    <property type="project" value="InterPro"/>
</dbReference>
<dbReference type="GO" id="GO:0071555">
    <property type="term" value="P:cell wall organization"/>
    <property type="evidence" value="ECO:0007669"/>
    <property type="project" value="UniProtKB-KW"/>
</dbReference>
<accession>A0A7I9YJI2</accession>
<dbReference type="GO" id="GO:0006508">
    <property type="term" value="P:proteolysis"/>
    <property type="evidence" value="ECO:0007669"/>
    <property type="project" value="InterPro"/>
</dbReference>
<protein>
    <submittedName>
        <fullName evidence="13">D-alanyl-D-alanine carboxypeptidase</fullName>
    </submittedName>
</protein>
<feature type="region of interest" description="Disordered" evidence="10">
    <location>
        <begin position="346"/>
        <end position="372"/>
    </location>
</feature>
<evidence type="ECO:0000256" key="4">
    <source>
        <dbReference type="ARBA" id="ARBA00022960"/>
    </source>
</evidence>
<reference evidence="13 14" key="1">
    <citation type="journal article" date="2019" name="Emerg. Microbes Infect.">
        <title>Comprehensive subspecies identification of 175 nontuberculous mycobacteria species based on 7547 genomic profiles.</title>
        <authorList>
            <person name="Matsumoto Y."/>
            <person name="Kinjo T."/>
            <person name="Motooka D."/>
            <person name="Nabeya D."/>
            <person name="Jung N."/>
            <person name="Uechi K."/>
            <person name="Horii T."/>
            <person name="Iida T."/>
            <person name="Fujita J."/>
            <person name="Nakamura S."/>
        </authorList>
    </citation>
    <scope>NUCLEOTIDE SEQUENCE [LARGE SCALE GENOMIC DNA]</scope>
    <source>
        <strain evidence="13 14">JCM 30725</strain>
    </source>
</reference>
<keyword evidence="14" id="KW-1185">Reference proteome</keyword>
<keyword evidence="11" id="KW-1133">Transmembrane helix</keyword>
<dbReference type="PRINTS" id="PR00725">
    <property type="entry name" value="DADACBPTASE1"/>
</dbReference>
<evidence type="ECO:0000256" key="10">
    <source>
        <dbReference type="SAM" id="MobiDB-lite"/>
    </source>
</evidence>
<name>A0A7I9YJI2_MYCBU</name>
<keyword evidence="13" id="KW-0645">Protease</keyword>
<feature type="transmembrane region" description="Helical" evidence="11">
    <location>
        <begin position="384"/>
        <end position="405"/>
    </location>
</feature>
<evidence type="ECO:0000313" key="14">
    <source>
        <dbReference type="Proteomes" id="UP000465360"/>
    </source>
</evidence>
<dbReference type="SUPFAM" id="SSF56601">
    <property type="entry name" value="beta-lactamase/transpeptidase-like"/>
    <property type="match status" value="1"/>
</dbReference>
<evidence type="ECO:0000256" key="6">
    <source>
        <dbReference type="ARBA" id="ARBA00023316"/>
    </source>
</evidence>
<evidence type="ECO:0000256" key="3">
    <source>
        <dbReference type="ARBA" id="ARBA00022801"/>
    </source>
</evidence>
<dbReference type="Pfam" id="PF00768">
    <property type="entry name" value="Peptidase_S11"/>
    <property type="match status" value="1"/>
</dbReference>
<comment type="similarity">
    <text evidence="1 9">Belongs to the peptidase S11 family.</text>
</comment>
<feature type="region of interest" description="Disordered" evidence="10">
    <location>
        <begin position="44"/>
        <end position="67"/>
    </location>
</feature>
<feature type="active site" evidence="7">
    <location>
        <position position="185"/>
    </location>
</feature>
<dbReference type="AlphaFoldDB" id="A0A7I9YJI2"/>
<keyword evidence="11" id="KW-0472">Membrane</keyword>
<dbReference type="Gene3D" id="3.40.710.10">
    <property type="entry name" value="DD-peptidase/beta-lactamase superfamily"/>
    <property type="match status" value="1"/>
</dbReference>
<keyword evidence="3" id="KW-0378">Hydrolase</keyword>
<feature type="active site" description="Acyl-ester intermediate" evidence="7">
    <location>
        <position position="130"/>
    </location>
</feature>
<dbReference type="GO" id="GO:0009252">
    <property type="term" value="P:peptidoglycan biosynthetic process"/>
    <property type="evidence" value="ECO:0007669"/>
    <property type="project" value="UniProtKB-KW"/>
</dbReference>
<evidence type="ECO:0000256" key="7">
    <source>
        <dbReference type="PIRSR" id="PIRSR618044-1"/>
    </source>
</evidence>
<dbReference type="EMBL" id="BLKZ01000001">
    <property type="protein sequence ID" value="GFG88844.1"/>
    <property type="molecule type" value="Genomic_DNA"/>
</dbReference>
<evidence type="ECO:0000256" key="1">
    <source>
        <dbReference type="ARBA" id="ARBA00007164"/>
    </source>
</evidence>
<evidence type="ECO:0000256" key="8">
    <source>
        <dbReference type="PIRSR" id="PIRSR618044-2"/>
    </source>
</evidence>
<evidence type="ECO:0000256" key="2">
    <source>
        <dbReference type="ARBA" id="ARBA00022729"/>
    </source>
</evidence>
<keyword evidence="2" id="KW-0732">Signal</keyword>
<comment type="caution">
    <text evidence="13">The sequence shown here is derived from an EMBL/GenBank/DDBJ whole genome shotgun (WGS) entry which is preliminary data.</text>
</comment>